<sequence>MSDSEAQATGAPGTKTNPGARNKRDWDEACLENPADEDQPTHLPELGTFGIFCPLAPLKDRGGFDEWFTAVEQCLRPTSLSEFNGPEEFINTLAYRYKVNRELKGNIPPYTALIMMFQELQYLPRFDTIINIWNGELCLLKDPATTITYGDFLAYSSAMQTEARCQANTSFCLTWRLAHPQPTNLFDVLAENPYLHTCLNYVLQV</sequence>
<feature type="region of interest" description="Disordered" evidence="1">
    <location>
        <begin position="1"/>
        <end position="39"/>
    </location>
</feature>
<evidence type="ECO:0000313" key="2">
    <source>
        <dbReference type="EMBL" id="CDM34846.1"/>
    </source>
</evidence>
<protein>
    <submittedName>
        <fullName evidence="2">Genomic scaffold, ProqFM164S03</fullName>
    </submittedName>
</protein>
<organism evidence="2 3">
    <name type="scientific">Penicillium roqueforti (strain FM164)</name>
    <dbReference type="NCBI Taxonomy" id="1365484"/>
    <lineage>
        <taxon>Eukaryota</taxon>
        <taxon>Fungi</taxon>
        <taxon>Dikarya</taxon>
        <taxon>Ascomycota</taxon>
        <taxon>Pezizomycotina</taxon>
        <taxon>Eurotiomycetes</taxon>
        <taxon>Eurotiomycetidae</taxon>
        <taxon>Eurotiales</taxon>
        <taxon>Aspergillaceae</taxon>
        <taxon>Penicillium</taxon>
    </lineage>
</organism>
<accession>W6QFV8</accession>
<dbReference type="OrthoDB" id="4312532at2759"/>
<dbReference type="EMBL" id="HG792017">
    <property type="protein sequence ID" value="CDM34846.1"/>
    <property type="molecule type" value="Genomic_DNA"/>
</dbReference>
<dbReference type="AlphaFoldDB" id="W6QFV8"/>
<name>W6QFV8_PENRF</name>
<dbReference type="STRING" id="1365484.W6QFV8"/>
<evidence type="ECO:0000256" key="1">
    <source>
        <dbReference type="SAM" id="MobiDB-lite"/>
    </source>
</evidence>
<dbReference type="Proteomes" id="UP000030686">
    <property type="component" value="Unassembled WGS sequence"/>
</dbReference>
<evidence type="ECO:0000313" key="3">
    <source>
        <dbReference type="Proteomes" id="UP000030686"/>
    </source>
</evidence>
<reference evidence="2" key="1">
    <citation type="journal article" date="2014" name="Nat. Commun.">
        <title>Multiple recent horizontal transfers of a large genomic region in cheese making fungi.</title>
        <authorList>
            <person name="Cheeseman K."/>
            <person name="Ropars J."/>
            <person name="Renault P."/>
            <person name="Dupont J."/>
            <person name="Gouzy J."/>
            <person name="Branca A."/>
            <person name="Abraham A.L."/>
            <person name="Ceppi M."/>
            <person name="Conseiller E."/>
            <person name="Debuchy R."/>
            <person name="Malagnac F."/>
            <person name="Goarin A."/>
            <person name="Silar P."/>
            <person name="Lacoste S."/>
            <person name="Sallet E."/>
            <person name="Bensimon A."/>
            <person name="Giraud T."/>
            <person name="Brygoo Y."/>
        </authorList>
    </citation>
    <scope>NUCLEOTIDE SEQUENCE [LARGE SCALE GENOMIC DNA]</scope>
    <source>
        <strain evidence="2">FM164</strain>
    </source>
</reference>
<gene>
    <name evidence="2" type="ORF">PROQFM164_S03g001573</name>
</gene>
<keyword evidence="3" id="KW-1185">Reference proteome</keyword>
<proteinExistence type="predicted"/>
<feature type="compositionally biased region" description="Acidic residues" evidence="1">
    <location>
        <begin position="28"/>
        <end position="38"/>
    </location>
</feature>